<organism evidence="2 3">
    <name type="scientific">Stentor coeruleus</name>
    <dbReference type="NCBI Taxonomy" id="5963"/>
    <lineage>
        <taxon>Eukaryota</taxon>
        <taxon>Sar</taxon>
        <taxon>Alveolata</taxon>
        <taxon>Ciliophora</taxon>
        <taxon>Postciliodesmatophora</taxon>
        <taxon>Heterotrichea</taxon>
        <taxon>Heterotrichida</taxon>
        <taxon>Stentoridae</taxon>
        <taxon>Stentor</taxon>
    </lineage>
</organism>
<proteinExistence type="predicted"/>
<evidence type="ECO:0000259" key="1">
    <source>
        <dbReference type="PROSITE" id="PS50006"/>
    </source>
</evidence>
<dbReference type="PROSITE" id="PS50006">
    <property type="entry name" value="FHA_DOMAIN"/>
    <property type="match status" value="1"/>
</dbReference>
<accession>A0A1R2B1S8</accession>
<dbReference type="InterPro" id="IPR008984">
    <property type="entry name" value="SMAD_FHA_dom_sf"/>
</dbReference>
<protein>
    <recommendedName>
        <fullName evidence="1">FHA domain-containing protein</fullName>
    </recommendedName>
</protein>
<gene>
    <name evidence="2" type="ORF">SteCoe_31221</name>
</gene>
<dbReference type="Pfam" id="PF00498">
    <property type="entry name" value="FHA"/>
    <property type="match status" value="1"/>
</dbReference>
<dbReference type="Gene3D" id="2.60.200.20">
    <property type="match status" value="1"/>
</dbReference>
<evidence type="ECO:0000313" key="2">
    <source>
        <dbReference type="EMBL" id="OMJ70743.1"/>
    </source>
</evidence>
<dbReference type="SUPFAM" id="SSF49879">
    <property type="entry name" value="SMAD/FHA domain"/>
    <property type="match status" value="1"/>
</dbReference>
<feature type="domain" description="FHA" evidence="1">
    <location>
        <begin position="202"/>
        <end position="249"/>
    </location>
</feature>
<evidence type="ECO:0000313" key="3">
    <source>
        <dbReference type="Proteomes" id="UP000187209"/>
    </source>
</evidence>
<dbReference type="EMBL" id="MPUH01001058">
    <property type="protein sequence ID" value="OMJ70743.1"/>
    <property type="molecule type" value="Genomic_DNA"/>
</dbReference>
<name>A0A1R2B1S8_9CILI</name>
<reference evidence="2 3" key="1">
    <citation type="submission" date="2016-11" db="EMBL/GenBank/DDBJ databases">
        <title>The macronuclear genome of Stentor coeruleus: a giant cell with tiny introns.</title>
        <authorList>
            <person name="Slabodnick M."/>
            <person name="Ruby J.G."/>
            <person name="Reiff S.B."/>
            <person name="Swart E.C."/>
            <person name="Gosai S."/>
            <person name="Prabakaran S."/>
            <person name="Witkowska E."/>
            <person name="Larue G.E."/>
            <person name="Fisher S."/>
            <person name="Freeman R.M."/>
            <person name="Gunawardena J."/>
            <person name="Chu W."/>
            <person name="Stover N.A."/>
            <person name="Gregory B.D."/>
            <person name="Nowacki M."/>
            <person name="Derisi J."/>
            <person name="Roy S.W."/>
            <person name="Marshall W.F."/>
            <person name="Sood P."/>
        </authorList>
    </citation>
    <scope>NUCLEOTIDE SEQUENCE [LARGE SCALE GENOMIC DNA]</scope>
    <source>
        <strain evidence="2">WM001</strain>
    </source>
</reference>
<keyword evidence="3" id="KW-1185">Reference proteome</keyword>
<dbReference type="SMART" id="SM00240">
    <property type="entry name" value="FHA"/>
    <property type="match status" value="1"/>
</dbReference>
<sequence>MERLQKFFLLFGRKCCFYSDYMNNEEIKAEGENSEEVSHSKIFNEDAESEKNEAILKITVLESNNIQQGKVFCIYPNGLKENENVKTKDRCIYASLYQMEDGKAVNDMLLTQRRKGRARKDFVVQHKGNDYYIKSIDQGLGTYISLAYPFALVIGKIYIISIGNIHMAVSIENNTRQRIFIQVVDGPNKNDKFRFLPRDSPIYIGRLSDCKIKLDDNCLSKYHCYMIYNERWFIQDGDGKNMSTNGTWMFVEEFCKVYHGMIFKVGETLMRADVKN</sequence>
<comment type="caution">
    <text evidence="2">The sequence shown here is derived from an EMBL/GenBank/DDBJ whole genome shotgun (WGS) entry which is preliminary data.</text>
</comment>
<dbReference type="CDD" id="cd00060">
    <property type="entry name" value="FHA"/>
    <property type="match status" value="1"/>
</dbReference>
<dbReference type="InterPro" id="IPR000253">
    <property type="entry name" value="FHA_dom"/>
</dbReference>
<dbReference type="Proteomes" id="UP000187209">
    <property type="component" value="Unassembled WGS sequence"/>
</dbReference>
<dbReference type="AlphaFoldDB" id="A0A1R2B1S8"/>